<accession>A0A1X0SGA2</accession>
<evidence type="ECO:0000313" key="2">
    <source>
        <dbReference type="EMBL" id="ORE23322.1"/>
    </source>
</evidence>
<reference evidence="2 3" key="1">
    <citation type="journal article" date="2016" name="Proc. Natl. Acad. Sci. U.S.A.">
        <title>Lipid metabolic changes in an early divergent fungus govern the establishment of a mutualistic symbiosis with endobacteria.</title>
        <authorList>
            <person name="Lastovetsky O.A."/>
            <person name="Gaspar M.L."/>
            <person name="Mondo S.J."/>
            <person name="LaButti K.M."/>
            <person name="Sandor L."/>
            <person name="Grigoriev I.V."/>
            <person name="Henry S.A."/>
            <person name="Pawlowska T.E."/>
        </authorList>
    </citation>
    <scope>NUCLEOTIDE SEQUENCE [LARGE SCALE GENOMIC DNA]</scope>
    <source>
        <strain evidence="2 3">ATCC 11559</strain>
    </source>
</reference>
<sequence length="325" mass="38699">MHEFSCCSHNNNQLDRLQGHEAFKTIEPHAFFSSEMGQLLLEDHRFDIFRENIQLKWEKEQSDKMIESLQNELKSMRAYCHELKTMVEKSEETSKLLATKMDKEQELKTQIRDLKQELTLLEKTNDTLNMKYKRLNEKHETLKITHDVLLKEHEQRLLLFRKDTRVIERVAQLPKFEVAPAKHPLDVLHSVTQQTLDKIKSTDVRLLNKRLKRIFDMTELSEMSNKMIMTLLDDLDRFHEQFDWVHTCPDINRRFFPLVELVCDMMKEMCTIKMTLNDLQADYVKRIKKASSPATTTNRHTIIILPEEKSTWLESFINTFWSLTS</sequence>
<evidence type="ECO:0000313" key="3">
    <source>
        <dbReference type="Proteomes" id="UP000242381"/>
    </source>
</evidence>
<organism evidence="2 3">
    <name type="scientific">Rhizopus microsporus</name>
    <dbReference type="NCBI Taxonomy" id="58291"/>
    <lineage>
        <taxon>Eukaryota</taxon>
        <taxon>Fungi</taxon>
        <taxon>Fungi incertae sedis</taxon>
        <taxon>Mucoromycota</taxon>
        <taxon>Mucoromycotina</taxon>
        <taxon>Mucoromycetes</taxon>
        <taxon>Mucorales</taxon>
        <taxon>Mucorineae</taxon>
        <taxon>Rhizopodaceae</taxon>
        <taxon>Rhizopus</taxon>
    </lineage>
</organism>
<dbReference type="OMA" id="AYCHELK"/>
<feature type="coiled-coil region" evidence="1">
    <location>
        <begin position="52"/>
        <end position="152"/>
    </location>
</feature>
<dbReference type="EMBL" id="KV921259">
    <property type="protein sequence ID" value="ORE23322.1"/>
    <property type="molecule type" value="Genomic_DNA"/>
</dbReference>
<gene>
    <name evidence="2" type="ORF">BCV71DRAFT_46094</name>
</gene>
<dbReference type="VEuPathDB" id="FungiDB:BCV72DRAFT_118900"/>
<dbReference type="Proteomes" id="UP000242381">
    <property type="component" value="Unassembled WGS sequence"/>
</dbReference>
<name>A0A1X0SGA2_RHIZD</name>
<dbReference type="AlphaFoldDB" id="A0A1X0SGA2"/>
<evidence type="ECO:0000256" key="1">
    <source>
        <dbReference type="SAM" id="Coils"/>
    </source>
</evidence>
<protein>
    <submittedName>
        <fullName evidence="2">Uncharacterized protein</fullName>
    </submittedName>
</protein>
<keyword evidence="1" id="KW-0175">Coiled coil</keyword>
<proteinExistence type="predicted"/>